<dbReference type="KEGG" id="tet:TTHERM_000469259"/>
<organism evidence="1 2">
    <name type="scientific">Tetrahymena thermophila (strain SB210)</name>
    <dbReference type="NCBI Taxonomy" id="312017"/>
    <lineage>
        <taxon>Eukaryota</taxon>
        <taxon>Sar</taxon>
        <taxon>Alveolata</taxon>
        <taxon>Ciliophora</taxon>
        <taxon>Intramacronucleata</taxon>
        <taxon>Oligohymenophorea</taxon>
        <taxon>Hymenostomatida</taxon>
        <taxon>Tetrahymenina</taxon>
        <taxon>Tetrahymenidae</taxon>
        <taxon>Tetrahymena</taxon>
    </lineage>
</organism>
<dbReference type="InParanoid" id="W7X5X4"/>
<dbReference type="EMBL" id="GG662441">
    <property type="protein sequence ID" value="EWS71763.1"/>
    <property type="molecule type" value="Genomic_DNA"/>
</dbReference>
<protein>
    <submittedName>
        <fullName evidence="1">Uncharacterized protein</fullName>
    </submittedName>
</protein>
<dbReference type="RefSeq" id="XP_012655716.1">
    <property type="nucleotide sequence ID" value="XM_012800262.1"/>
</dbReference>
<accession>W7X5X4</accession>
<gene>
    <name evidence="1" type="ORF">TTHERM_000469259</name>
</gene>
<sequence length="143" mass="17193">MVEHLQNLIVLILSLNIQKNNLIQKNLKNQKQYCCCARNKMLLKILSFNFFMVFVKVKQYQNQLAVSISKNHNLNNKKFAFKERLMQMIFNTSQKNMEEFFPRLKKCIFYIAIINMNTICLEYFQKIISLLNQILIQIQFQMN</sequence>
<dbReference type="Proteomes" id="UP000009168">
    <property type="component" value="Unassembled WGS sequence"/>
</dbReference>
<evidence type="ECO:0000313" key="2">
    <source>
        <dbReference type="Proteomes" id="UP000009168"/>
    </source>
</evidence>
<keyword evidence="2" id="KW-1185">Reference proteome</keyword>
<dbReference type="AlphaFoldDB" id="W7X5X4"/>
<reference evidence="2" key="1">
    <citation type="journal article" date="2006" name="PLoS Biol.">
        <title>Macronuclear genome sequence of the ciliate Tetrahymena thermophila, a model eukaryote.</title>
        <authorList>
            <person name="Eisen J.A."/>
            <person name="Coyne R.S."/>
            <person name="Wu M."/>
            <person name="Wu D."/>
            <person name="Thiagarajan M."/>
            <person name="Wortman J.R."/>
            <person name="Badger J.H."/>
            <person name="Ren Q."/>
            <person name="Amedeo P."/>
            <person name="Jones K.M."/>
            <person name="Tallon L.J."/>
            <person name="Delcher A.L."/>
            <person name="Salzberg S.L."/>
            <person name="Silva J.C."/>
            <person name="Haas B.J."/>
            <person name="Majoros W.H."/>
            <person name="Farzad M."/>
            <person name="Carlton J.M."/>
            <person name="Smith R.K. Jr."/>
            <person name="Garg J."/>
            <person name="Pearlman R.E."/>
            <person name="Karrer K.M."/>
            <person name="Sun L."/>
            <person name="Manning G."/>
            <person name="Elde N.C."/>
            <person name="Turkewitz A.P."/>
            <person name="Asai D.J."/>
            <person name="Wilkes D.E."/>
            <person name="Wang Y."/>
            <person name="Cai H."/>
            <person name="Collins K."/>
            <person name="Stewart B.A."/>
            <person name="Lee S.R."/>
            <person name="Wilamowska K."/>
            <person name="Weinberg Z."/>
            <person name="Ruzzo W.L."/>
            <person name="Wloga D."/>
            <person name="Gaertig J."/>
            <person name="Frankel J."/>
            <person name="Tsao C.-C."/>
            <person name="Gorovsky M.A."/>
            <person name="Keeling P.J."/>
            <person name="Waller R.F."/>
            <person name="Patron N.J."/>
            <person name="Cherry J.M."/>
            <person name="Stover N.A."/>
            <person name="Krieger C.J."/>
            <person name="del Toro C."/>
            <person name="Ryder H.F."/>
            <person name="Williamson S.C."/>
            <person name="Barbeau R.A."/>
            <person name="Hamilton E.P."/>
            <person name="Orias E."/>
        </authorList>
    </citation>
    <scope>NUCLEOTIDE SEQUENCE [LARGE SCALE GENOMIC DNA]</scope>
    <source>
        <strain evidence="2">SB210</strain>
    </source>
</reference>
<name>W7X5X4_TETTS</name>
<proteinExistence type="predicted"/>
<dbReference type="GeneID" id="24439135"/>
<evidence type="ECO:0000313" key="1">
    <source>
        <dbReference type="EMBL" id="EWS71763.1"/>
    </source>
</evidence>